<dbReference type="CDD" id="cd00978">
    <property type="entry name" value="chitosanase_GH46"/>
    <property type="match status" value="1"/>
</dbReference>
<dbReference type="Gene3D" id="3.30.386.10">
    <property type="entry name" value="Chitosanase, subunit A, domain 2"/>
    <property type="match status" value="1"/>
</dbReference>
<evidence type="ECO:0000313" key="2">
    <source>
        <dbReference type="EMBL" id="AKB77941.1"/>
    </source>
</evidence>
<dbReference type="GO" id="GO:0005576">
    <property type="term" value="C:extracellular region"/>
    <property type="evidence" value="ECO:0007669"/>
    <property type="project" value="InterPro"/>
</dbReference>
<organism evidence="2 3">
    <name type="scientific">Methanosarcina horonobensis HB-1 = JCM 15518</name>
    <dbReference type="NCBI Taxonomy" id="1434110"/>
    <lineage>
        <taxon>Archaea</taxon>
        <taxon>Methanobacteriati</taxon>
        <taxon>Methanobacteriota</taxon>
        <taxon>Stenosarchaea group</taxon>
        <taxon>Methanomicrobia</taxon>
        <taxon>Methanosarcinales</taxon>
        <taxon>Methanosarcinaceae</taxon>
        <taxon>Methanosarcina</taxon>
    </lineage>
</organism>
<dbReference type="InterPro" id="IPR000400">
    <property type="entry name" value="Glyco_hydro_46"/>
</dbReference>
<dbReference type="KEGG" id="mhor:MSHOH_1458"/>
<keyword evidence="3" id="KW-1185">Reference proteome</keyword>
<dbReference type="Pfam" id="PF01374">
    <property type="entry name" value="Glyco_hydro_46"/>
    <property type="match status" value="1"/>
</dbReference>
<dbReference type="RefSeq" id="WP_204245402.1">
    <property type="nucleotide sequence ID" value="NZ_CP009516.1"/>
</dbReference>
<dbReference type="AlphaFoldDB" id="A0A0E3SAW1"/>
<dbReference type="GO" id="GO:0016977">
    <property type="term" value="F:chitosanase activity"/>
    <property type="evidence" value="ECO:0007669"/>
    <property type="project" value="UniProtKB-EC"/>
</dbReference>
<reference evidence="2 3" key="1">
    <citation type="submission" date="2014-07" db="EMBL/GenBank/DDBJ databases">
        <title>Methanogenic archaea and the global carbon cycle.</title>
        <authorList>
            <person name="Henriksen J.R."/>
            <person name="Luke J."/>
            <person name="Reinhart S."/>
            <person name="Benedict M.N."/>
            <person name="Youngblut N.D."/>
            <person name="Metcalf M.E."/>
            <person name="Whitaker R.J."/>
            <person name="Metcalf W.W."/>
        </authorList>
    </citation>
    <scope>NUCLEOTIDE SEQUENCE [LARGE SCALE GENOMIC DNA]</scope>
    <source>
        <strain evidence="2 3">HB-1</strain>
    </source>
</reference>
<dbReference type="InterPro" id="IPR023099">
    <property type="entry name" value="Glyco_hydro_46_N"/>
</dbReference>
<proteinExistence type="predicted"/>
<feature type="region of interest" description="Disordered" evidence="1">
    <location>
        <begin position="257"/>
        <end position="338"/>
    </location>
</feature>
<dbReference type="InterPro" id="IPR023346">
    <property type="entry name" value="Lysozyme-like_dom_sf"/>
</dbReference>
<dbReference type="GO" id="GO:0005975">
    <property type="term" value="P:carbohydrate metabolic process"/>
    <property type="evidence" value="ECO:0007669"/>
    <property type="project" value="InterPro"/>
</dbReference>
<dbReference type="GeneID" id="24830658"/>
<dbReference type="HOGENOM" id="CLU_067742_0_0_2"/>
<keyword evidence="2" id="KW-0326">Glycosidase</keyword>
<protein>
    <submittedName>
        <fullName evidence="2">Chitosanase</fullName>
        <ecNumber evidence="2">3.2.1.132</ecNumber>
    </submittedName>
</protein>
<dbReference type="Proteomes" id="UP000033101">
    <property type="component" value="Chromosome"/>
</dbReference>
<keyword evidence="2" id="KW-0378">Hydrolase</keyword>
<sequence>MLKTLSVFLFLVMLLATPAAASEKGAIIQMTTTLENSDTELQFNYAENIGDGRGITFGCIGFCTGTYDGNILIHHYMELNPDNTLAKYIPALDTIDAGRHNAAGGDGNPSTEGLSGFIKDVQNCNDPLFKTAQMDKLDELYYNPAMKIADSIGAKNALTKAFIYDMCVRHGVDGAERIIKNAGTTPKQGADENAYLQKLISLRDSKLKQEGLGDVNRDQGYKNVLNSGNVNLQTPFKFVAYGESFTIDGNLDLGEYQEETPVEDKPEEPEVIEPEEPEIEPEEPEIEPEEPEIEPEEPVVTPTEPEDKDQKDWDKHHKKYDNRRNDRHHKKYHKHGRC</sequence>
<gene>
    <name evidence="2" type="ORF">MSHOH_1458</name>
</gene>
<dbReference type="SUPFAM" id="SSF53955">
    <property type="entry name" value="Lysozyme-like"/>
    <property type="match status" value="1"/>
</dbReference>
<dbReference type="STRING" id="1434110.MSHOH_1458"/>
<dbReference type="PATRIC" id="fig|1434110.4.peg.1815"/>
<dbReference type="EMBL" id="CP009516">
    <property type="protein sequence ID" value="AKB77941.1"/>
    <property type="molecule type" value="Genomic_DNA"/>
</dbReference>
<dbReference type="Gene3D" id="1.20.141.10">
    <property type="entry name" value="Chitosanase, subunit A, domain 1"/>
    <property type="match status" value="1"/>
</dbReference>
<dbReference type="EC" id="3.2.1.132" evidence="2"/>
<feature type="compositionally biased region" description="Basic residues" evidence="1">
    <location>
        <begin position="316"/>
        <end position="338"/>
    </location>
</feature>
<feature type="compositionally biased region" description="Acidic residues" evidence="1">
    <location>
        <begin position="257"/>
        <end position="297"/>
    </location>
</feature>
<evidence type="ECO:0000313" key="3">
    <source>
        <dbReference type="Proteomes" id="UP000033101"/>
    </source>
</evidence>
<accession>A0A0E3SAW1</accession>
<evidence type="ECO:0000256" key="1">
    <source>
        <dbReference type="SAM" id="MobiDB-lite"/>
    </source>
</evidence>
<name>A0A0E3SAW1_9EURY</name>